<dbReference type="RefSeq" id="WP_346012893.1">
    <property type="nucleotide sequence ID" value="NZ_JAQYXP010000001.1"/>
</dbReference>
<sequence length="67" mass="7754">MSMTPEELRALMAEPDDTATTMTTTAETPEERKARIIHDMAMMDAAFERWEWDLMLNVLPFPQQTAH</sequence>
<organism evidence="2 3">
    <name type="scientific">Methylobacterium ajmalii</name>
    <dbReference type="NCBI Taxonomy" id="2738439"/>
    <lineage>
        <taxon>Bacteria</taxon>
        <taxon>Pseudomonadati</taxon>
        <taxon>Pseudomonadota</taxon>
        <taxon>Alphaproteobacteria</taxon>
        <taxon>Hyphomicrobiales</taxon>
        <taxon>Methylobacteriaceae</taxon>
        <taxon>Methylobacterium</taxon>
    </lineage>
</organism>
<dbReference type="Proteomes" id="UP001407347">
    <property type="component" value="Unassembled WGS sequence"/>
</dbReference>
<evidence type="ECO:0000313" key="3">
    <source>
        <dbReference type="Proteomes" id="UP001407347"/>
    </source>
</evidence>
<feature type="compositionally biased region" description="Low complexity" evidence="1">
    <location>
        <begin position="18"/>
        <end position="27"/>
    </location>
</feature>
<feature type="region of interest" description="Disordered" evidence="1">
    <location>
        <begin position="1"/>
        <end position="29"/>
    </location>
</feature>
<evidence type="ECO:0000313" key="2">
    <source>
        <dbReference type="EMBL" id="MEN3233795.1"/>
    </source>
</evidence>
<proteinExistence type="predicted"/>
<dbReference type="EMBL" id="JAQYXP010000001">
    <property type="protein sequence ID" value="MEN3233795.1"/>
    <property type="molecule type" value="Genomic_DNA"/>
</dbReference>
<protein>
    <submittedName>
        <fullName evidence="2">Uncharacterized protein</fullName>
    </submittedName>
</protein>
<name>A0ABU9ZS79_9HYPH</name>
<comment type="caution">
    <text evidence="2">The sequence shown here is derived from an EMBL/GenBank/DDBJ whole genome shotgun (WGS) entry which is preliminary data.</text>
</comment>
<gene>
    <name evidence="2" type="ORF">PUR29_09295</name>
</gene>
<evidence type="ECO:0000256" key="1">
    <source>
        <dbReference type="SAM" id="MobiDB-lite"/>
    </source>
</evidence>
<keyword evidence="3" id="KW-1185">Reference proteome</keyword>
<reference evidence="2 3" key="1">
    <citation type="journal article" date="2023" name="PLoS ONE">
        <title>Complete genome assembly of Hawai'i environmental nontuberculous mycobacteria reveals unexpected co-isolation with methylobacteria.</title>
        <authorList>
            <person name="Hendrix J."/>
            <person name="Epperson L.E."/>
            <person name="Tong E.I."/>
            <person name="Chan Y.L."/>
            <person name="Hasan N.A."/>
            <person name="Dawrs S.N."/>
            <person name="Norton G.J."/>
            <person name="Virdi R."/>
            <person name="Crooks J.L."/>
            <person name="Chan E.D."/>
            <person name="Honda J.R."/>
            <person name="Strong M."/>
        </authorList>
    </citation>
    <scope>NUCLEOTIDE SEQUENCE [LARGE SCALE GENOMIC DNA]</scope>
    <source>
        <strain evidence="2 3">NJH_HI04-1</strain>
    </source>
</reference>
<accession>A0ABU9ZS79</accession>